<feature type="binding site" evidence="11">
    <location>
        <begin position="114"/>
        <end position="118"/>
    </location>
    <ligand>
        <name>substrate</name>
    </ligand>
</feature>
<keyword evidence="15" id="KW-1185">Reference proteome</keyword>
<comment type="caution">
    <text evidence="14">The sequence shown here is derived from an EMBL/GenBank/DDBJ whole genome shotgun (WGS) entry which is preliminary data.</text>
</comment>
<dbReference type="InterPro" id="IPR010972">
    <property type="entry name" value="Beta-PGM"/>
</dbReference>
<dbReference type="GO" id="GO:0005975">
    <property type="term" value="P:carbohydrate metabolic process"/>
    <property type="evidence" value="ECO:0007669"/>
    <property type="project" value="InterPro"/>
</dbReference>
<evidence type="ECO:0000256" key="2">
    <source>
        <dbReference type="ARBA" id="ARBA00022553"/>
    </source>
</evidence>
<comment type="catalytic activity">
    <reaction evidence="7">
        <text>beta-D-glucose 1-phosphate = beta-D-glucose 6-phosphate</text>
        <dbReference type="Rhea" id="RHEA:20113"/>
        <dbReference type="ChEBI" id="CHEBI:57684"/>
        <dbReference type="ChEBI" id="CHEBI:58247"/>
        <dbReference type="EC" id="5.4.2.6"/>
    </reaction>
</comment>
<comment type="cofactor">
    <cofactor evidence="12">
        <name>Mg(2+)</name>
        <dbReference type="ChEBI" id="CHEBI:18420"/>
    </cofactor>
    <text evidence="12">Binds 2 magnesium ions per subunit.</text>
</comment>
<feature type="binding site" evidence="11">
    <location>
        <begin position="9"/>
        <end position="11"/>
    </location>
    <ligand>
        <name>substrate</name>
    </ligand>
</feature>
<dbReference type="SUPFAM" id="SSF56784">
    <property type="entry name" value="HAD-like"/>
    <property type="match status" value="1"/>
</dbReference>
<dbReference type="SFLD" id="SFLDS00003">
    <property type="entry name" value="Haloacid_Dehalogenase"/>
    <property type="match status" value="1"/>
</dbReference>
<dbReference type="PANTHER" id="PTHR46193:SF18">
    <property type="entry name" value="HEXITOL PHOSPHATASE B"/>
    <property type="match status" value="1"/>
</dbReference>
<dbReference type="InterPro" id="IPR023214">
    <property type="entry name" value="HAD_sf"/>
</dbReference>
<dbReference type="NCBIfam" id="TIGR01990">
    <property type="entry name" value="bPGM"/>
    <property type="match status" value="1"/>
</dbReference>
<dbReference type="InterPro" id="IPR023198">
    <property type="entry name" value="PGP-like_dom2"/>
</dbReference>
<evidence type="ECO:0000256" key="10">
    <source>
        <dbReference type="PIRSR" id="PIRSR610972-1"/>
    </source>
</evidence>
<feature type="binding site" evidence="12">
    <location>
        <position position="11"/>
    </location>
    <ligand>
        <name>Mg(2+)</name>
        <dbReference type="ChEBI" id="CHEBI:18420"/>
    </ligand>
</feature>
<feature type="site" description="Important for catalytic activity and assists the phosphoryl transfer reaction to Asp8 by balancing charge and orienting the reacting groups" evidence="13">
    <location>
        <position position="145"/>
    </location>
</feature>
<keyword evidence="5 14" id="KW-0413">Isomerase</keyword>
<evidence type="ECO:0000256" key="9">
    <source>
        <dbReference type="ARBA" id="ARBA00044991"/>
    </source>
</evidence>
<evidence type="ECO:0000256" key="6">
    <source>
        <dbReference type="ARBA" id="ARBA00023277"/>
    </source>
</evidence>
<evidence type="ECO:0000256" key="4">
    <source>
        <dbReference type="ARBA" id="ARBA00022842"/>
    </source>
</evidence>
<dbReference type="AlphaFoldDB" id="A0A846MY94"/>
<evidence type="ECO:0000256" key="8">
    <source>
        <dbReference type="ARBA" id="ARBA00044968"/>
    </source>
</evidence>
<feature type="active site" description="Nucleophile" evidence="10">
    <location>
        <position position="9"/>
    </location>
</feature>
<dbReference type="Proteomes" id="UP000570514">
    <property type="component" value="Unassembled WGS sequence"/>
</dbReference>
<dbReference type="EC" id="5.4.2.6" evidence="8"/>
<dbReference type="SFLD" id="SFLDG01135">
    <property type="entry name" value="C1.5.6:_HAD__Beta-PGM__Phospha"/>
    <property type="match status" value="1"/>
</dbReference>
<feature type="binding site" evidence="11">
    <location>
        <position position="145"/>
    </location>
    <ligand>
        <name>substrate</name>
    </ligand>
</feature>
<protein>
    <recommendedName>
        <fullName evidence="9">Beta-phosphoglucomutase</fullName>
        <ecNumber evidence="8">5.4.2.6</ecNumber>
    </recommendedName>
</protein>
<keyword evidence="4 12" id="KW-0460">Magnesium</keyword>
<dbReference type="InterPro" id="IPR010976">
    <property type="entry name" value="B-phosphoglucomutase_hydrolase"/>
</dbReference>
<comment type="similarity">
    <text evidence="1">Belongs to the HAD-like hydrolase superfamily. CbbY/CbbZ/Gph/YieH family.</text>
</comment>
<keyword evidence="6" id="KW-0119">Carbohydrate metabolism</keyword>
<feature type="binding site" evidence="12">
    <location>
        <position position="169"/>
    </location>
    <ligand>
        <name>Mg(2+)</name>
        <dbReference type="ChEBI" id="CHEBI:18420"/>
    </ligand>
</feature>
<feature type="binding site" evidence="11">
    <location>
        <position position="76"/>
    </location>
    <ligand>
        <name>substrate</name>
    </ligand>
</feature>
<feature type="active site" description="Proton donor/acceptor" evidence="10">
    <location>
        <position position="11"/>
    </location>
</feature>
<evidence type="ECO:0000313" key="15">
    <source>
        <dbReference type="Proteomes" id="UP000570514"/>
    </source>
</evidence>
<gene>
    <name evidence="14" type="ORF">FHS83_001694</name>
</gene>
<reference evidence="14 15" key="1">
    <citation type="submission" date="2020-03" db="EMBL/GenBank/DDBJ databases">
        <title>Genomic Encyclopedia of Type Strains, Phase IV (KMG-IV): sequencing the most valuable type-strain genomes for metagenomic binning, comparative biology and taxonomic classification.</title>
        <authorList>
            <person name="Goeker M."/>
        </authorList>
    </citation>
    <scope>NUCLEOTIDE SEQUENCE [LARGE SCALE GENOMIC DNA]</scope>
    <source>
        <strain evidence="14 15">DSM 19867</strain>
    </source>
</reference>
<accession>A0A846MY94</accession>
<dbReference type="Gene3D" id="3.40.50.1000">
    <property type="entry name" value="HAD superfamily/HAD-like"/>
    <property type="match status" value="1"/>
</dbReference>
<evidence type="ECO:0000256" key="7">
    <source>
        <dbReference type="ARBA" id="ARBA00044926"/>
    </source>
</evidence>
<dbReference type="NCBIfam" id="TIGR02009">
    <property type="entry name" value="PGMB-YQAB-SF"/>
    <property type="match status" value="1"/>
</dbReference>
<dbReference type="NCBIfam" id="TIGR01509">
    <property type="entry name" value="HAD-SF-IA-v3"/>
    <property type="match status" value="1"/>
</dbReference>
<dbReference type="InterPro" id="IPR051600">
    <property type="entry name" value="Beta-PGM-like"/>
</dbReference>
<dbReference type="InterPro" id="IPR036412">
    <property type="entry name" value="HAD-like_sf"/>
</dbReference>
<dbReference type="Pfam" id="PF00702">
    <property type="entry name" value="Hydrolase"/>
    <property type="match status" value="1"/>
</dbReference>
<evidence type="ECO:0000256" key="11">
    <source>
        <dbReference type="PIRSR" id="PIRSR610972-2"/>
    </source>
</evidence>
<organism evidence="14 15">
    <name type="scientific">Rhizomicrobium palustre</name>
    <dbReference type="NCBI Taxonomy" id="189966"/>
    <lineage>
        <taxon>Bacteria</taxon>
        <taxon>Pseudomonadati</taxon>
        <taxon>Pseudomonadota</taxon>
        <taxon>Alphaproteobacteria</taxon>
        <taxon>Micropepsales</taxon>
        <taxon>Micropepsaceae</taxon>
        <taxon>Rhizomicrobium</taxon>
    </lineage>
</organism>
<feature type="binding site" evidence="12">
    <location>
        <position position="9"/>
    </location>
    <ligand>
        <name>Mg(2+)</name>
        <dbReference type="ChEBI" id="CHEBI:18420"/>
    </ligand>
</feature>
<dbReference type="Gene3D" id="1.10.150.240">
    <property type="entry name" value="Putative phosphatase, domain 2"/>
    <property type="match status" value="1"/>
</dbReference>
<evidence type="ECO:0000256" key="1">
    <source>
        <dbReference type="ARBA" id="ARBA00006171"/>
    </source>
</evidence>
<proteinExistence type="inferred from homology"/>
<dbReference type="EMBL" id="JAASRM010000001">
    <property type="protein sequence ID" value="NIK88376.1"/>
    <property type="molecule type" value="Genomic_DNA"/>
</dbReference>
<evidence type="ECO:0000256" key="5">
    <source>
        <dbReference type="ARBA" id="ARBA00023235"/>
    </source>
</evidence>
<dbReference type="GO" id="GO:0000287">
    <property type="term" value="F:magnesium ion binding"/>
    <property type="evidence" value="ECO:0007669"/>
    <property type="project" value="InterPro"/>
</dbReference>
<sequence length="221" mass="24237">MNLKACLFDLDGVIVDTAKYHYIAWRQIAEELGFEFTERHNERLKGVSRQRSLEILLEIGGITLPAEEMAKLAERKNNLYLELIRRMTPEEILPGAQEFLKACWAAGYKTALATASRNAALILELLQIGSLFDVVMDGNKVSRTKPDPEVFLNCARDLRVPPAACAVFEDAEAGIEAAVSANMLAIGIGDPAILHHADLVVPGLASLSIEILRQAANKKIS</sequence>
<dbReference type="SFLD" id="SFLDG01129">
    <property type="entry name" value="C1.5:_HAD__Beta-PGM__Phosphata"/>
    <property type="match status" value="1"/>
</dbReference>
<dbReference type="InterPro" id="IPR006439">
    <property type="entry name" value="HAD-SF_hydro_IA"/>
</dbReference>
<name>A0A846MY94_9PROT</name>
<dbReference type="CDD" id="cd02598">
    <property type="entry name" value="HAD_BPGM"/>
    <property type="match status" value="1"/>
</dbReference>
<evidence type="ECO:0000313" key="14">
    <source>
        <dbReference type="EMBL" id="NIK88376.1"/>
    </source>
</evidence>
<dbReference type="RefSeq" id="WP_167082558.1">
    <property type="nucleotide sequence ID" value="NZ_BAAADC010000001.1"/>
</dbReference>
<dbReference type="GO" id="GO:0008801">
    <property type="term" value="F:beta-phosphoglucomutase activity"/>
    <property type="evidence" value="ECO:0007669"/>
    <property type="project" value="UniProtKB-EC"/>
</dbReference>
<feature type="binding site" evidence="11">
    <location>
        <begin position="44"/>
        <end position="49"/>
    </location>
    <ligand>
        <name>substrate</name>
    </ligand>
</feature>
<keyword evidence="3 12" id="KW-0479">Metal-binding</keyword>
<feature type="binding site" evidence="12">
    <location>
        <position position="170"/>
    </location>
    <ligand>
        <name>Mg(2+)</name>
        <dbReference type="ChEBI" id="CHEBI:18420"/>
    </ligand>
</feature>
<evidence type="ECO:0000256" key="13">
    <source>
        <dbReference type="PIRSR" id="PIRSR610972-4"/>
    </source>
</evidence>
<feature type="binding site" evidence="11">
    <location>
        <position position="52"/>
    </location>
    <ligand>
        <name>substrate</name>
    </ligand>
</feature>
<evidence type="ECO:0000256" key="12">
    <source>
        <dbReference type="PIRSR" id="PIRSR610972-3"/>
    </source>
</evidence>
<feature type="binding site" evidence="11">
    <location>
        <position position="25"/>
    </location>
    <ligand>
        <name>substrate</name>
    </ligand>
</feature>
<keyword evidence="2" id="KW-0597">Phosphoprotein</keyword>
<evidence type="ECO:0000256" key="3">
    <source>
        <dbReference type="ARBA" id="ARBA00022723"/>
    </source>
</evidence>
<dbReference type="PANTHER" id="PTHR46193">
    <property type="entry name" value="6-PHOSPHOGLUCONATE PHOSPHATASE"/>
    <property type="match status" value="1"/>
</dbReference>